<organism evidence="5 6">
    <name type="scientific">Chryseolinea soli</name>
    <dbReference type="NCBI Taxonomy" id="2321403"/>
    <lineage>
        <taxon>Bacteria</taxon>
        <taxon>Pseudomonadati</taxon>
        <taxon>Bacteroidota</taxon>
        <taxon>Cytophagia</taxon>
        <taxon>Cytophagales</taxon>
        <taxon>Fulvivirgaceae</taxon>
        <taxon>Chryseolinea</taxon>
    </lineage>
</organism>
<feature type="transmembrane region" description="Helical" evidence="3">
    <location>
        <begin position="99"/>
        <end position="120"/>
    </location>
</feature>
<evidence type="ECO:0000313" key="5">
    <source>
        <dbReference type="EMBL" id="AYB33622.1"/>
    </source>
</evidence>
<keyword evidence="2 3" id="KW-0472">Membrane</keyword>
<dbReference type="KEGG" id="chk:D4L85_24905"/>
<protein>
    <recommendedName>
        <fullName evidence="4">POTRA domain-containing protein</fullName>
    </recommendedName>
</protein>
<dbReference type="InterPro" id="IPR008756">
    <property type="entry name" value="Peptidase_M56"/>
</dbReference>
<gene>
    <name evidence="5" type="ORF">D4L85_24905</name>
</gene>
<feature type="transmembrane region" description="Helical" evidence="3">
    <location>
        <begin position="6"/>
        <end position="25"/>
    </location>
</feature>
<dbReference type="RefSeq" id="WP_119756856.1">
    <property type="nucleotide sequence ID" value="NZ_CP032382.1"/>
</dbReference>
<dbReference type="PROSITE" id="PS51779">
    <property type="entry name" value="POTRA"/>
    <property type="match status" value="2"/>
</dbReference>
<dbReference type="Proteomes" id="UP000266183">
    <property type="component" value="Chromosome"/>
</dbReference>
<feature type="transmembrane region" description="Helical" evidence="3">
    <location>
        <begin position="279"/>
        <end position="298"/>
    </location>
</feature>
<keyword evidence="3" id="KW-1133">Transmembrane helix</keyword>
<evidence type="ECO:0000313" key="6">
    <source>
        <dbReference type="Proteomes" id="UP000266183"/>
    </source>
</evidence>
<keyword evidence="3" id="KW-0812">Transmembrane</keyword>
<comment type="subcellular location">
    <subcellularLocation>
        <location evidence="1">Membrane</location>
    </subcellularLocation>
</comment>
<dbReference type="AlphaFoldDB" id="A0A385SRW4"/>
<dbReference type="InterPro" id="IPR034746">
    <property type="entry name" value="POTRA"/>
</dbReference>
<evidence type="ECO:0000256" key="1">
    <source>
        <dbReference type="ARBA" id="ARBA00004370"/>
    </source>
</evidence>
<dbReference type="GO" id="GO:0019867">
    <property type="term" value="C:outer membrane"/>
    <property type="evidence" value="ECO:0007669"/>
    <property type="project" value="InterPro"/>
</dbReference>
<evidence type="ECO:0000256" key="3">
    <source>
        <dbReference type="SAM" id="Phobius"/>
    </source>
</evidence>
<dbReference type="InterPro" id="IPR010827">
    <property type="entry name" value="BamA/TamA_POTRA"/>
</dbReference>
<dbReference type="CDD" id="cd07341">
    <property type="entry name" value="M56_BlaR1_MecR1_like"/>
    <property type="match status" value="1"/>
</dbReference>
<dbReference type="Gene3D" id="3.10.20.310">
    <property type="entry name" value="membrane protein fhac"/>
    <property type="match status" value="2"/>
</dbReference>
<feature type="domain" description="POTRA" evidence="4">
    <location>
        <begin position="400"/>
        <end position="475"/>
    </location>
</feature>
<feature type="domain" description="POTRA" evidence="4">
    <location>
        <begin position="315"/>
        <end position="397"/>
    </location>
</feature>
<reference evidence="6" key="1">
    <citation type="submission" date="2018-09" db="EMBL/GenBank/DDBJ databases">
        <title>Chryseolinea sp. KIS68-18 isolated from soil.</title>
        <authorList>
            <person name="Weon H.-Y."/>
            <person name="Kwon S.-W."/>
            <person name="Lee S.A."/>
        </authorList>
    </citation>
    <scope>NUCLEOTIDE SEQUENCE [LARGE SCALE GENOMIC DNA]</scope>
    <source>
        <strain evidence="6">KIS68-18</strain>
    </source>
</reference>
<keyword evidence="6" id="KW-1185">Reference proteome</keyword>
<evidence type="ECO:0000259" key="4">
    <source>
        <dbReference type="PROSITE" id="PS51779"/>
    </source>
</evidence>
<dbReference type="PANTHER" id="PTHR34978">
    <property type="entry name" value="POSSIBLE SENSOR-TRANSDUCER PROTEIN BLAR"/>
    <property type="match status" value="1"/>
</dbReference>
<accession>A0A385SRW4</accession>
<evidence type="ECO:0000256" key="2">
    <source>
        <dbReference type="ARBA" id="ARBA00023136"/>
    </source>
</evidence>
<name>A0A385SRW4_9BACT</name>
<dbReference type="EMBL" id="CP032382">
    <property type="protein sequence ID" value="AYB33622.1"/>
    <property type="molecule type" value="Genomic_DNA"/>
</dbReference>
<feature type="transmembrane region" description="Helical" evidence="3">
    <location>
        <begin position="37"/>
        <end position="56"/>
    </location>
</feature>
<proteinExistence type="predicted"/>
<dbReference type="PANTHER" id="PTHR34978:SF3">
    <property type="entry name" value="SLR0241 PROTEIN"/>
    <property type="match status" value="1"/>
</dbReference>
<dbReference type="Pfam" id="PF07244">
    <property type="entry name" value="POTRA"/>
    <property type="match status" value="2"/>
</dbReference>
<dbReference type="Pfam" id="PF05569">
    <property type="entry name" value="Peptidase_M56"/>
    <property type="match status" value="1"/>
</dbReference>
<sequence>MNAIILYLLQVAICHTVFYLLYRALYSNLTYFDFSRIYLLSATVISFIIPLLRIGVWQPSDHALGASLSFLALISQGNGTAVRSETTDLAVSPHDLVDLLFPALLTIYLIGCLFVSYKLLRSLWKIHMLIKSNEMVREEDYRIVRLKNGPAFFSFMTCIFINENKHSLKQDEYNTVLLHELAHIRQKHSYDLLLMEIAGIVCWFNPFLKKLKTSLCQVHEYLADKAVMNTMQDPDAYSKLIVRLSHHYEAERFVHPFSVADLKRRINMLYIKKQNKMKAVRFVAIIPLLALLMTVFSFTERSEQGQLTNVSEQKLIVAGITWEGNRVFTDEYLTDILAIKPGDIYDKKQLERNLSYNPKRQDIGGLYMDLGYVFFRIDTEEVVTENKVMLNMKIHEGDVAYINDIIVKGNSSITTAEILKMIELEKGDKFSRSKLIQSQENLKKSKLFKEDKVGLNMQPLEDLRKINIEFTVEEK</sequence>
<dbReference type="InterPro" id="IPR052173">
    <property type="entry name" value="Beta-lactam_resp_regulator"/>
</dbReference>
<dbReference type="OrthoDB" id="1522859at2"/>